<name>A0A0A7GBV7_GEOAI</name>
<evidence type="ECO:0000313" key="3">
    <source>
        <dbReference type="EMBL" id="AIY89514.1"/>
    </source>
</evidence>
<dbReference type="Gene3D" id="3.10.129.10">
    <property type="entry name" value="Hotdog Thioesterase"/>
    <property type="match status" value="1"/>
</dbReference>
<dbReference type="InterPro" id="IPR006683">
    <property type="entry name" value="Thioestr_dom"/>
</dbReference>
<organism evidence="3 4">
    <name type="scientific">Geoglobus acetivorans</name>
    <dbReference type="NCBI Taxonomy" id="565033"/>
    <lineage>
        <taxon>Archaea</taxon>
        <taxon>Methanobacteriati</taxon>
        <taxon>Methanobacteriota</taxon>
        <taxon>Archaeoglobi</taxon>
        <taxon>Archaeoglobales</taxon>
        <taxon>Archaeoglobaceae</taxon>
        <taxon>Geoglobus</taxon>
    </lineage>
</organism>
<dbReference type="PANTHER" id="PTHR42856">
    <property type="entry name" value="ACYL-COENZYME A THIOESTERASE PAAI"/>
    <property type="match status" value="1"/>
</dbReference>
<gene>
    <name evidence="3" type="ORF">GACE_0456</name>
</gene>
<dbReference type="InterPro" id="IPR052723">
    <property type="entry name" value="Acyl-CoA_thioesterase_PaaI"/>
</dbReference>
<sequence>MTGKHLKPEPDGDSFRKFLNAEILEVRDGYARVEGVVSSNYLNFHGTAHGAYIMALADFAFALAVNSGNYSRFALSIRMDFIKPAFHGDRLTAEAEIEYGRKVAFCRLEVKKGDETIARGLAIAYSTDAKRP</sequence>
<reference evidence="3 4" key="1">
    <citation type="journal article" date="2015" name="Appl. Environ. Microbiol.">
        <title>The Geoglobus acetivorans genome: Fe(III) reduction, acetate utilization, autotrophic growth, and degradation of aromatic compounds in a hyperthermophilic archaeon.</title>
        <authorList>
            <person name="Mardanov A.V."/>
            <person name="Slododkina G.B."/>
            <person name="Slobodkin A.I."/>
            <person name="Beletsky A.V."/>
            <person name="Gavrilov S.N."/>
            <person name="Kublanov I.V."/>
            <person name="Bonch-Osmolovskaya E.A."/>
            <person name="Skryabin K.G."/>
            <person name="Ravin N.V."/>
        </authorList>
    </citation>
    <scope>NUCLEOTIDE SEQUENCE [LARGE SCALE GENOMIC DNA]</scope>
    <source>
        <strain evidence="3 4">SBH6</strain>
    </source>
</reference>
<dbReference type="NCBIfam" id="TIGR00369">
    <property type="entry name" value="unchar_dom_1"/>
    <property type="match status" value="1"/>
</dbReference>
<dbReference type="STRING" id="565033.GACE_0456"/>
<dbReference type="eggNOG" id="arCOG00777">
    <property type="taxonomic scope" value="Archaea"/>
</dbReference>
<dbReference type="GeneID" id="24797060"/>
<proteinExistence type="predicted"/>
<feature type="domain" description="Thioesterase" evidence="2">
    <location>
        <begin position="45"/>
        <end position="116"/>
    </location>
</feature>
<dbReference type="HOGENOM" id="CLU_089876_11_2_2"/>
<evidence type="ECO:0000259" key="2">
    <source>
        <dbReference type="Pfam" id="PF03061"/>
    </source>
</evidence>
<accession>A0A0A7GBV7</accession>
<dbReference type="CDD" id="cd03443">
    <property type="entry name" value="PaaI_thioesterase"/>
    <property type="match status" value="1"/>
</dbReference>
<dbReference type="SUPFAM" id="SSF54637">
    <property type="entry name" value="Thioesterase/thiol ester dehydrase-isomerase"/>
    <property type="match status" value="1"/>
</dbReference>
<keyword evidence="1" id="KW-0378">Hydrolase</keyword>
<evidence type="ECO:0000256" key="1">
    <source>
        <dbReference type="ARBA" id="ARBA00022801"/>
    </source>
</evidence>
<dbReference type="KEGG" id="gac:GACE_0456"/>
<protein>
    <submittedName>
        <fullName evidence="3">Phenylacetic acid degradation protein</fullName>
    </submittedName>
</protein>
<dbReference type="Proteomes" id="UP000030624">
    <property type="component" value="Chromosome"/>
</dbReference>
<dbReference type="EMBL" id="CP009552">
    <property type="protein sequence ID" value="AIY89514.1"/>
    <property type="molecule type" value="Genomic_DNA"/>
</dbReference>
<dbReference type="PANTHER" id="PTHR42856:SF1">
    <property type="entry name" value="ACYL-COENZYME A THIOESTERASE PAAI"/>
    <property type="match status" value="1"/>
</dbReference>
<dbReference type="GO" id="GO:0016289">
    <property type="term" value="F:acyl-CoA hydrolase activity"/>
    <property type="evidence" value="ECO:0007669"/>
    <property type="project" value="TreeGrafter"/>
</dbReference>
<dbReference type="InterPro" id="IPR003736">
    <property type="entry name" value="PAAI_dom"/>
</dbReference>
<dbReference type="AlphaFoldDB" id="A0A0A7GBV7"/>
<dbReference type="Pfam" id="PF03061">
    <property type="entry name" value="4HBT"/>
    <property type="match status" value="1"/>
</dbReference>
<dbReference type="RefSeq" id="WP_048090851.1">
    <property type="nucleotide sequence ID" value="NZ_CP009552.1"/>
</dbReference>
<evidence type="ECO:0000313" key="4">
    <source>
        <dbReference type="Proteomes" id="UP000030624"/>
    </source>
</evidence>
<dbReference type="InterPro" id="IPR029069">
    <property type="entry name" value="HotDog_dom_sf"/>
</dbReference>